<dbReference type="Proteomes" id="UP001211513">
    <property type="component" value="Chromosome"/>
</dbReference>
<evidence type="ECO:0000313" key="1">
    <source>
        <dbReference type="EMBL" id="WCF29375.1"/>
    </source>
</evidence>
<sequence length="162" mass="19154">MDRIFVEWRLSIPNGVKMACEARFKYPWVWLLLAALVLVDDVMAMDRVQRRSWEATIDAYVVAVRWSNFEDVEEMLDSAYRLTHSLTDLERARYAQIKVSSYRELRSSLQADGMVLREVEIGVIGRNSQAERTVRCTERWRWDPGRKQWWLVSGLPDLWQGE</sequence>
<protein>
    <submittedName>
        <fullName evidence="1">Uncharacterized protein</fullName>
    </submittedName>
</protein>
<organism evidence="1 2">
    <name type="scientific">Xylella fastidiosa subsp. fastidiosa</name>
    <dbReference type="NCBI Taxonomy" id="644356"/>
    <lineage>
        <taxon>Bacteria</taxon>
        <taxon>Pseudomonadati</taxon>
        <taxon>Pseudomonadota</taxon>
        <taxon>Gammaproteobacteria</taxon>
        <taxon>Lysobacterales</taxon>
        <taxon>Lysobacteraceae</taxon>
        <taxon>Xylella</taxon>
    </lineage>
</organism>
<dbReference type="AlphaFoldDB" id="A0AAJ5R2E9"/>
<dbReference type="EMBL" id="CP109886">
    <property type="protein sequence ID" value="WCF29375.1"/>
    <property type="molecule type" value="Genomic_DNA"/>
</dbReference>
<accession>A0AAJ5R2E9</accession>
<proteinExistence type="predicted"/>
<name>A0AAJ5R2E9_XYLFS</name>
<reference evidence="1" key="1">
    <citation type="journal article" date="2022" name="Phytopathology">
        <title>Complete circularized genome resources of seven strains of Xylella fastidiosa subsp. fastidiosa using hybrid assembly reveals unknown plasmids.</title>
        <authorList>
            <person name="Velasco-Amo M.D.P."/>
            <person name="Arias-Giraldo L.F.F."/>
            <person name="Ecija M.R."/>
            <person name="De La Fuente L."/>
            <person name="Marco-Noales E."/>
            <person name="Moralejo E."/>
            <person name="Navas-Cort J.A."/>
            <person name="Landa B.B."/>
        </authorList>
    </citation>
    <scope>NUCLEOTIDE SEQUENCE</scope>
    <source>
        <strain evidence="1">CFBP8073</strain>
    </source>
</reference>
<gene>
    <name evidence="1" type="ORF">OK117_05855</name>
</gene>
<reference evidence="1" key="2">
    <citation type="submission" date="2022-10" db="EMBL/GenBank/DDBJ databases">
        <authorList>
            <person name="Landa B."/>
            <person name="Arias-Giraldo L.F."/>
            <person name="Roman-Ecija M."/>
            <person name="Velasco-Amo M.P."/>
            <person name="De La Fuente L."/>
            <person name="Marco-Noales E."/>
            <person name="Moralejo E."/>
        </authorList>
    </citation>
    <scope>NUCLEOTIDE SEQUENCE</scope>
    <source>
        <strain evidence="1">CFBP8073</strain>
    </source>
</reference>
<evidence type="ECO:0000313" key="2">
    <source>
        <dbReference type="Proteomes" id="UP001211513"/>
    </source>
</evidence>